<dbReference type="EMBL" id="CAXLJM020000004">
    <property type="protein sequence ID" value="CAL8070205.1"/>
    <property type="molecule type" value="Genomic_DNA"/>
</dbReference>
<comment type="caution">
    <text evidence="2">The sequence shown here is derived from an EMBL/GenBank/DDBJ whole genome shotgun (WGS) entry which is preliminary data.</text>
</comment>
<dbReference type="InterPro" id="IPR008974">
    <property type="entry name" value="TRAF-like"/>
</dbReference>
<dbReference type="Gene3D" id="2.60.210.10">
    <property type="entry name" value="Apoptosis, Tumor Necrosis Factor Receptor Associated Protein 2, Chain A"/>
    <property type="match status" value="1"/>
</dbReference>
<dbReference type="CDD" id="cd00121">
    <property type="entry name" value="MATH"/>
    <property type="match status" value="2"/>
</dbReference>
<organism evidence="2 3">
    <name type="scientific">Orchesella dallaii</name>
    <dbReference type="NCBI Taxonomy" id="48710"/>
    <lineage>
        <taxon>Eukaryota</taxon>
        <taxon>Metazoa</taxon>
        <taxon>Ecdysozoa</taxon>
        <taxon>Arthropoda</taxon>
        <taxon>Hexapoda</taxon>
        <taxon>Collembola</taxon>
        <taxon>Entomobryomorpha</taxon>
        <taxon>Entomobryoidea</taxon>
        <taxon>Orchesellidae</taxon>
        <taxon>Orchesellinae</taxon>
        <taxon>Orchesella</taxon>
    </lineage>
</organism>
<evidence type="ECO:0008006" key="4">
    <source>
        <dbReference type="Google" id="ProtNLM"/>
    </source>
</evidence>
<name>A0ABP1PNS0_9HEXA</name>
<evidence type="ECO:0000313" key="2">
    <source>
        <dbReference type="EMBL" id="CAL8070205.1"/>
    </source>
</evidence>
<feature type="region of interest" description="Disordered" evidence="1">
    <location>
        <begin position="519"/>
        <end position="572"/>
    </location>
</feature>
<protein>
    <recommendedName>
        <fullName evidence="4">MATH domain-containing protein</fullName>
    </recommendedName>
</protein>
<proteinExistence type="predicted"/>
<dbReference type="InterPro" id="IPR002083">
    <property type="entry name" value="MATH/TRAF_dom"/>
</dbReference>
<reference evidence="2 3" key="1">
    <citation type="submission" date="2024-08" db="EMBL/GenBank/DDBJ databases">
        <authorList>
            <person name="Cucini C."/>
            <person name="Frati F."/>
        </authorList>
    </citation>
    <scope>NUCLEOTIDE SEQUENCE [LARGE SCALE GENOMIC DNA]</scope>
</reference>
<evidence type="ECO:0000313" key="3">
    <source>
        <dbReference type="Proteomes" id="UP001642540"/>
    </source>
</evidence>
<sequence>MSLLYRFAKIPDRWNTHVFTFIVTKSVTRDLHRDVTSKEFMYGYQKWAITFSRTEKVLGVYLVWRNPSEGMKVNVDFSFTLLNREHFSANETFSGKSVKFSYDSPAQGNRRYIPVHDLYARNFADRNGEFQLELTMSAIRTHFEADLRAPAAYLTPHKLPNGRSNNLPKMESTYFNFGGFDWNVIVYPYGREAGDDRLFVHLNRLTGFDHQCRVRYVMILGEGDRTINSGLLDDISDTNGKSFGWVPRIRLADIVQRGMLHIHLEMVTANTLSEVALVPQVPQTPNPVLTVPSVAGASTPTPSESQAVLCYDRDKQSWTLEADTHSDTLRVRMVYKDVHNVPRNHLRYVSWSAYLLRYNSKTGLLDPISCTHAPYSHYYVQEEVDDGIIMETDVTVKESPMKQLRLGNRSNGEKLLQDKEAEEESSEQVRDPNSFYLNDKRQVRIQIEWGESYLLFQATYHKYDDVTRMHNFQMRREIGALQAENYSLERQLFSYQKSIAYAHAHQHPSTQGAIAIAPTPATRGSHSHHSGENSYESNDQPHRPFLDRGVSTDTELSQNTNNEPAATSLGAP</sequence>
<accession>A0ABP1PNS0</accession>
<feature type="compositionally biased region" description="Polar residues" evidence="1">
    <location>
        <begin position="551"/>
        <end position="565"/>
    </location>
</feature>
<gene>
    <name evidence="2" type="ORF">ODALV1_LOCUS1126</name>
</gene>
<feature type="region of interest" description="Disordered" evidence="1">
    <location>
        <begin position="407"/>
        <end position="432"/>
    </location>
</feature>
<dbReference type="SUPFAM" id="SSF49599">
    <property type="entry name" value="TRAF domain-like"/>
    <property type="match status" value="2"/>
</dbReference>
<keyword evidence="3" id="KW-1185">Reference proteome</keyword>
<dbReference type="Proteomes" id="UP001642540">
    <property type="component" value="Unassembled WGS sequence"/>
</dbReference>
<evidence type="ECO:0000256" key="1">
    <source>
        <dbReference type="SAM" id="MobiDB-lite"/>
    </source>
</evidence>